<organism evidence="1 2">
    <name type="scientific">Bradyrhizobium japonicum</name>
    <dbReference type="NCBI Taxonomy" id="375"/>
    <lineage>
        <taxon>Bacteria</taxon>
        <taxon>Pseudomonadati</taxon>
        <taxon>Pseudomonadota</taxon>
        <taxon>Alphaproteobacteria</taxon>
        <taxon>Hyphomicrobiales</taxon>
        <taxon>Nitrobacteraceae</taxon>
        <taxon>Bradyrhizobium</taxon>
    </lineage>
</organism>
<dbReference type="EMBL" id="JRPN01000003">
    <property type="protein sequence ID" value="KGT81061.1"/>
    <property type="molecule type" value="Genomic_DNA"/>
</dbReference>
<dbReference type="AlphaFoldDB" id="A0A0A3Y6S0"/>
<sequence length="64" mass="7014">MPILIKGGVHAMQTIRSQADAHLAQGYARQQLNSAQQKGGRACDRLFVIPGRAEREPGISRCRV</sequence>
<comment type="caution">
    <text evidence="1">The sequence shown here is derived from an EMBL/GenBank/DDBJ whole genome shotgun (WGS) entry which is preliminary data.</text>
</comment>
<evidence type="ECO:0000313" key="2">
    <source>
        <dbReference type="Proteomes" id="UP000030377"/>
    </source>
</evidence>
<dbReference type="Proteomes" id="UP000030377">
    <property type="component" value="Unassembled WGS sequence"/>
</dbReference>
<protein>
    <submittedName>
        <fullName evidence="1">Uncharacterized protein</fullName>
    </submittedName>
</protein>
<accession>A0A0A3Y6S0</accession>
<proteinExistence type="predicted"/>
<evidence type="ECO:0000313" key="1">
    <source>
        <dbReference type="EMBL" id="KGT81061.1"/>
    </source>
</evidence>
<gene>
    <name evidence="1" type="ORF">MA20_06600</name>
</gene>
<reference evidence="1 2" key="1">
    <citation type="submission" date="2014-09" db="EMBL/GenBank/DDBJ databases">
        <title>Draft genome of Bradyrhizobium japonicum Is-34.</title>
        <authorList>
            <person name="Tsurumaru H."/>
            <person name="Yamakawa T."/>
            <person name="Hashimoto S."/>
            <person name="Okizaki K."/>
            <person name="Kanesaki Y."/>
            <person name="Yoshikawa H."/>
            <person name="Yajima S."/>
        </authorList>
    </citation>
    <scope>NUCLEOTIDE SEQUENCE [LARGE SCALE GENOMIC DNA]</scope>
    <source>
        <strain evidence="1 2">Is-34</strain>
    </source>
</reference>
<name>A0A0A3Y6S0_BRAJP</name>